<gene>
    <name evidence="1" type="ORF">GCM10009433_01610</name>
</gene>
<keyword evidence="2" id="KW-1185">Reference proteome</keyword>
<dbReference type="Proteomes" id="UP001500185">
    <property type="component" value="Unassembled WGS sequence"/>
</dbReference>
<organism evidence="1 2">
    <name type="scientific">Psychroflexus lacisalsi</name>
    <dbReference type="NCBI Taxonomy" id="503928"/>
    <lineage>
        <taxon>Bacteria</taxon>
        <taxon>Pseudomonadati</taxon>
        <taxon>Bacteroidota</taxon>
        <taxon>Flavobacteriia</taxon>
        <taxon>Flavobacteriales</taxon>
        <taxon>Flavobacteriaceae</taxon>
        <taxon>Psychroflexus</taxon>
    </lineage>
</organism>
<proteinExistence type="predicted"/>
<dbReference type="EMBL" id="BAAAGG010000002">
    <property type="protein sequence ID" value="GAA0751514.1"/>
    <property type="molecule type" value="Genomic_DNA"/>
</dbReference>
<accession>A0ABN1K0S2</accession>
<evidence type="ECO:0000313" key="2">
    <source>
        <dbReference type="Proteomes" id="UP001500185"/>
    </source>
</evidence>
<sequence length="236" mass="27324">MKIIFILLFSLQCFAQENIEVIYKYQSNFKKEIPGNLMGEILSKSKRQLPKLDFILKATPNESLYKLEEKVSNDGQSQRILIMMLSLANSKGVFFSDVKQNIFIEQTNAFGKLYKIISDFHQLQWNISNEKKSISGYQCRKATLEFNVGNENNKAQNREIIAWFATDLNYPFGPLGYRGLPGLIIELNVNWDYGYILKAEKIKVLDNLLQIEEPQEGEIISETNFKKLSRNSEFNN</sequence>
<dbReference type="NCBIfam" id="TIGR01200">
    <property type="entry name" value="GLPGLI"/>
    <property type="match status" value="1"/>
</dbReference>
<evidence type="ECO:0000313" key="1">
    <source>
        <dbReference type="EMBL" id="GAA0751514.1"/>
    </source>
</evidence>
<reference evidence="1 2" key="1">
    <citation type="journal article" date="2019" name="Int. J. Syst. Evol. Microbiol.">
        <title>The Global Catalogue of Microorganisms (GCM) 10K type strain sequencing project: providing services to taxonomists for standard genome sequencing and annotation.</title>
        <authorList>
            <consortium name="The Broad Institute Genomics Platform"/>
            <consortium name="The Broad Institute Genome Sequencing Center for Infectious Disease"/>
            <person name="Wu L."/>
            <person name="Ma J."/>
        </authorList>
    </citation>
    <scope>NUCLEOTIDE SEQUENCE [LARGE SCALE GENOMIC DNA]</scope>
    <source>
        <strain evidence="1 2">JCM 16231</strain>
    </source>
</reference>
<protein>
    <submittedName>
        <fullName evidence="1">GLPGLI family protein</fullName>
    </submittedName>
</protein>
<dbReference type="InterPro" id="IPR005901">
    <property type="entry name" value="GLPGLI"/>
</dbReference>
<name>A0ABN1K0S2_9FLAO</name>
<dbReference type="RefSeq" id="WP_003436455.1">
    <property type="nucleotide sequence ID" value="NZ_BAAAGG010000002.1"/>
</dbReference>
<dbReference type="Pfam" id="PF09697">
    <property type="entry name" value="Porph_ging"/>
    <property type="match status" value="1"/>
</dbReference>
<comment type="caution">
    <text evidence="1">The sequence shown here is derived from an EMBL/GenBank/DDBJ whole genome shotgun (WGS) entry which is preliminary data.</text>
</comment>